<evidence type="ECO:0000256" key="1">
    <source>
        <dbReference type="SAM" id="MobiDB-lite"/>
    </source>
</evidence>
<keyword evidence="2" id="KW-1133">Transmembrane helix</keyword>
<proteinExistence type="predicted"/>
<dbReference type="Proteomes" id="UP001497623">
    <property type="component" value="Unassembled WGS sequence"/>
</dbReference>
<feature type="compositionally biased region" description="Low complexity" evidence="1">
    <location>
        <begin position="75"/>
        <end position="90"/>
    </location>
</feature>
<comment type="caution">
    <text evidence="4">The sequence shown here is derived from an EMBL/GenBank/DDBJ whole genome shotgun (WGS) entry which is preliminary data.</text>
</comment>
<dbReference type="InterPro" id="IPR040352">
    <property type="entry name" value="TMUB1/2"/>
</dbReference>
<accession>A0AAV2RB61</accession>
<evidence type="ECO:0000313" key="4">
    <source>
        <dbReference type="EMBL" id="CAL4117798.1"/>
    </source>
</evidence>
<keyword evidence="5" id="KW-1185">Reference proteome</keyword>
<feature type="non-terminal residue" evidence="4">
    <location>
        <position position="1"/>
    </location>
</feature>
<dbReference type="PANTHER" id="PTHR14557">
    <property type="entry name" value="PROTEIN C7ORF21"/>
    <property type="match status" value="1"/>
</dbReference>
<dbReference type="InterPro" id="IPR029071">
    <property type="entry name" value="Ubiquitin-like_domsf"/>
</dbReference>
<dbReference type="SMART" id="SM00213">
    <property type="entry name" value="UBQ"/>
    <property type="match status" value="1"/>
</dbReference>
<dbReference type="GO" id="GO:0036503">
    <property type="term" value="P:ERAD pathway"/>
    <property type="evidence" value="ECO:0007669"/>
    <property type="project" value="InterPro"/>
</dbReference>
<feature type="transmembrane region" description="Helical" evidence="2">
    <location>
        <begin position="469"/>
        <end position="493"/>
    </location>
</feature>
<sequence>SYEMMISYETIVDAVSAIVVLIFIAAIIAAAWISTNVREQPLIATAVVVFQRQSDGENSEQNSNEEGALQNPVDNNSNTNSSSINTTETNLASASTAPSVRPKEPKTQIKSDSMEDKNKDKESEDKGKGDEFIVKRCTEGKEEEKYENKMEELNNFEKIGNTEKNKDVICFEENSSPNELKNICSTTKKMDDYQEEKEKFPDMCDISGLKNVHSIASSSSASSPIQNDSLINKTNEITPEMEIRNRRLKHFISMGNQEVLENKSETICTSHIELVDNNLNEESTCRKGTDSKEKSDNNILTASESKDYPVNDSGVSECSSLEALTDNDIGEVILNEGEKELPPGSIRIRLKFLDDSQRFVHALPTDLIGHFKRQQFSLEISENRRIRLIFNGQLLSSDSSTLAHYGLFDNCVVHCHVSAPQQPTPEGSNNNVTDLQHDDDDTFMSGLLAPLLYCVLMVMWYLRYQYGHLFNTCSSVILLCLTALLLISTYLLYTTQQQQQQPASTSAPLNNSTTLNTNAVGQITLGAS</sequence>
<reference evidence="4 5" key="1">
    <citation type="submission" date="2024-05" db="EMBL/GenBank/DDBJ databases">
        <authorList>
            <person name="Wallberg A."/>
        </authorList>
    </citation>
    <scope>NUCLEOTIDE SEQUENCE [LARGE SCALE GENOMIC DNA]</scope>
</reference>
<feature type="region of interest" description="Disordered" evidence="1">
    <location>
        <begin position="55"/>
        <end position="128"/>
    </location>
</feature>
<dbReference type="PROSITE" id="PS50053">
    <property type="entry name" value="UBIQUITIN_2"/>
    <property type="match status" value="1"/>
</dbReference>
<keyword evidence="2" id="KW-0472">Membrane</keyword>
<feature type="transmembrane region" description="Helical" evidence="2">
    <location>
        <begin position="443"/>
        <end position="462"/>
    </location>
</feature>
<dbReference type="EMBL" id="CAXKWB010017050">
    <property type="protein sequence ID" value="CAL4117798.1"/>
    <property type="molecule type" value="Genomic_DNA"/>
</dbReference>
<feature type="compositionally biased region" description="Basic and acidic residues" evidence="1">
    <location>
        <begin position="283"/>
        <end position="296"/>
    </location>
</feature>
<dbReference type="AlphaFoldDB" id="A0AAV2RB61"/>
<dbReference type="InterPro" id="IPR000626">
    <property type="entry name" value="Ubiquitin-like_dom"/>
</dbReference>
<protein>
    <recommendedName>
        <fullName evidence="3">Ubiquitin-like domain-containing protein</fullName>
    </recommendedName>
</protein>
<keyword evidence="2" id="KW-0812">Transmembrane</keyword>
<dbReference type="Gene3D" id="3.10.20.90">
    <property type="entry name" value="Phosphatidylinositol 3-kinase Catalytic Subunit, Chain A, domain 1"/>
    <property type="match status" value="1"/>
</dbReference>
<dbReference type="PANTHER" id="PTHR14557:SF5">
    <property type="entry name" value="UBIQUITIN-LIKE DOMAIN-CONTAINING PROTEIN"/>
    <property type="match status" value="1"/>
</dbReference>
<name>A0AAV2RB61_MEGNR</name>
<feature type="domain" description="Ubiquitin-like" evidence="3">
    <location>
        <begin position="346"/>
        <end position="414"/>
    </location>
</feature>
<feature type="compositionally biased region" description="Basic and acidic residues" evidence="1">
    <location>
        <begin position="101"/>
        <end position="128"/>
    </location>
</feature>
<feature type="transmembrane region" description="Helical" evidence="2">
    <location>
        <begin position="12"/>
        <end position="33"/>
    </location>
</feature>
<organism evidence="4 5">
    <name type="scientific">Meganyctiphanes norvegica</name>
    <name type="common">Northern krill</name>
    <name type="synonym">Thysanopoda norvegica</name>
    <dbReference type="NCBI Taxonomy" id="48144"/>
    <lineage>
        <taxon>Eukaryota</taxon>
        <taxon>Metazoa</taxon>
        <taxon>Ecdysozoa</taxon>
        <taxon>Arthropoda</taxon>
        <taxon>Crustacea</taxon>
        <taxon>Multicrustacea</taxon>
        <taxon>Malacostraca</taxon>
        <taxon>Eumalacostraca</taxon>
        <taxon>Eucarida</taxon>
        <taxon>Euphausiacea</taxon>
        <taxon>Euphausiidae</taxon>
        <taxon>Meganyctiphanes</taxon>
    </lineage>
</organism>
<evidence type="ECO:0000259" key="3">
    <source>
        <dbReference type="PROSITE" id="PS50053"/>
    </source>
</evidence>
<evidence type="ECO:0000256" key="2">
    <source>
        <dbReference type="SAM" id="Phobius"/>
    </source>
</evidence>
<dbReference type="CDD" id="cd17057">
    <property type="entry name" value="Ubl_TMUB1_like"/>
    <property type="match status" value="1"/>
</dbReference>
<dbReference type="Pfam" id="PF00240">
    <property type="entry name" value="ubiquitin"/>
    <property type="match status" value="1"/>
</dbReference>
<gene>
    <name evidence="4" type="ORF">MNOR_LOCUS21289</name>
</gene>
<dbReference type="SUPFAM" id="SSF54236">
    <property type="entry name" value="Ubiquitin-like"/>
    <property type="match status" value="1"/>
</dbReference>
<feature type="region of interest" description="Disordered" evidence="1">
    <location>
        <begin position="282"/>
        <end position="312"/>
    </location>
</feature>
<evidence type="ECO:0000313" key="5">
    <source>
        <dbReference type="Proteomes" id="UP001497623"/>
    </source>
</evidence>